<dbReference type="WBParaSite" id="PS1159_v2.g15700.t1">
    <property type="protein sequence ID" value="PS1159_v2.g15700.t1"/>
    <property type="gene ID" value="PS1159_v2.g15700"/>
</dbReference>
<organism evidence="1 2">
    <name type="scientific">Panagrolaimus sp. PS1159</name>
    <dbReference type="NCBI Taxonomy" id="55785"/>
    <lineage>
        <taxon>Eukaryota</taxon>
        <taxon>Metazoa</taxon>
        <taxon>Ecdysozoa</taxon>
        <taxon>Nematoda</taxon>
        <taxon>Chromadorea</taxon>
        <taxon>Rhabditida</taxon>
        <taxon>Tylenchina</taxon>
        <taxon>Panagrolaimomorpha</taxon>
        <taxon>Panagrolaimoidea</taxon>
        <taxon>Panagrolaimidae</taxon>
        <taxon>Panagrolaimus</taxon>
    </lineage>
</organism>
<reference evidence="2" key="1">
    <citation type="submission" date="2022-11" db="UniProtKB">
        <authorList>
            <consortium name="WormBaseParasite"/>
        </authorList>
    </citation>
    <scope>IDENTIFICATION</scope>
</reference>
<sequence>MLNEGGDETISISTTSSISNESYMNDSNNNIINNDDENDVGGFSDGSSNGDKYCLKNTGLRDSLRLTRDCVKRFETNVTIQTLKDTTNICVESIKQVGNFFLIEKLLTSQSAGLLNIIAEIIHRILNLIKSEENITKLGRNVVVSTVDTFIELIEEIIQKVGSYGSTQSWIQCSSLENLSTAFPIEACVIRKRLTFSEVQAHSKLFLFKGDL</sequence>
<dbReference type="Proteomes" id="UP000887580">
    <property type="component" value="Unplaced"/>
</dbReference>
<accession>A0AC35FAS4</accession>
<evidence type="ECO:0000313" key="1">
    <source>
        <dbReference type="Proteomes" id="UP000887580"/>
    </source>
</evidence>
<name>A0AC35FAS4_9BILA</name>
<evidence type="ECO:0000313" key="2">
    <source>
        <dbReference type="WBParaSite" id="PS1159_v2.g15700.t1"/>
    </source>
</evidence>
<proteinExistence type="predicted"/>
<protein>
    <submittedName>
        <fullName evidence="2">Uncharacterized protein</fullName>
    </submittedName>
</protein>